<evidence type="ECO:0000313" key="2">
    <source>
        <dbReference type="Proteomes" id="UP000245252"/>
    </source>
</evidence>
<evidence type="ECO:0000313" key="1">
    <source>
        <dbReference type="EMBL" id="PWE52793.1"/>
    </source>
</evidence>
<gene>
    <name evidence="1" type="ORF">DEM27_28745</name>
</gene>
<dbReference type="RefSeq" id="WP_109461693.1">
    <property type="nucleotide sequence ID" value="NZ_QFBC01000020.1"/>
</dbReference>
<dbReference type="AlphaFoldDB" id="A0A2U2DHJ5"/>
<proteinExistence type="predicted"/>
<organism evidence="1 2">
    <name type="scientific">Metarhizobium album</name>
    <dbReference type="NCBI Taxonomy" id="2182425"/>
    <lineage>
        <taxon>Bacteria</taxon>
        <taxon>Pseudomonadati</taxon>
        <taxon>Pseudomonadota</taxon>
        <taxon>Alphaproteobacteria</taxon>
        <taxon>Hyphomicrobiales</taxon>
        <taxon>Rhizobiaceae</taxon>
        <taxon>Metarhizobium</taxon>
    </lineage>
</organism>
<reference evidence="1 2" key="1">
    <citation type="submission" date="2018-05" db="EMBL/GenBank/DDBJ databases">
        <title>The draft genome of strain NS-104.</title>
        <authorList>
            <person name="Hang P."/>
            <person name="Jiang J."/>
        </authorList>
    </citation>
    <scope>NUCLEOTIDE SEQUENCE [LARGE SCALE GENOMIC DNA]</scope>
    <source>
        <strain evidence="1 2">NS-104</strain>
    </source>
</reference>
<keyword evidence="2" id="KW-1185">Reference proteome</keyword>
<name>A0A2U2DHJ5_9HYPH</name>
<dbReference type="EMBL" id="QFBC01000020">
    <property type="protein sequence ID" value="PWE52793.1"/>
    <property type="molecule type" value="Genomic_DNA"/>
</dbReference>
<sequence>MPNKAVQAAGEAMPKTSMPQMTEAFARERIGILGHEISQLLDLVPGASMVGISPAGKRDSKEKVLVGFAANEEFFQEPVIEHPWTAVHRLTRELSVALTKCNDGSWVAHVLPAGGGNNELQMRKLPRLRGTGMPEIALDRVERLTWELSTALTEYADGTFQAMVLPSSVGGHTVMLAKISAWNGRASR</sequence>
<accession>A0A2U2DHJ5</accession>
<protein>
    <submittedName>
        <fullName evidence="1">Uncharacterized protein</fullName>
    </submittedName>
</protein>
<dbReference type="OrthoDB" id="8455870at2"/>
<comment type="caution">
    <text evidence="1">The sequence shown here is derived from an EMBL/GenBank/DDBJ whole genome shotgun (WGS) entry which is preliminary data.</text>
</comment>
<dbReference type="Proteomes" id="UP000245252">
    <property type="component" value="Unassembled WGS sequence"/>
</dbReference>